<feature type="transmembrane region" description="Helical" evidence="1">
    <location>
        <begin position="31"/>
        <end position="48"/>
    </location>
</feature>
<evidence type="ECO:0000256" key="1">
    <source>
        <dbReference type="SAM" id="Phobius"/>
    </source>
</evidence>
<dbReference type="AlphaFoldDB" id="A0A0F9E8I3"/>
<name>A0A0F9E8I3_9ZZZZ</name>
<accession>A0A0F9E8I3</accession>
<gene>
    <name evidence="2" type="ORF">LCGC14_2398000</name>
</gene>
<keyword evidence="1" id="KW-0472">Membrane</keyword>
<organism evidence="2">
    <name type="scientific">marine sediment metagenome</name>
    <dbReference type="NCBI Taxonomy" id="412755"/>
    <lineage>
        <taxon>unclassified sequences</taxon>
        <taxon>metagenomes</taxon>
        <taxon>ecological metagenomes</taxon>
    </lineage>
</organism>
<keyword evidence="1" id="KW-1133">Transmembrane helix</keyword>
<sequence length="85" mass="9802">MGTLSLVFGIILIIAAIVVSIPIMMVFPFPYAWIVIIVLIIIGTYLIRKYDKDENKPKPMCEFCGYMALDERELHNHQITCEKKK</sequence>
<dbReference type="EMBL" id="LAZR01035933">
    <property type="protein sequence ID" value="KKL26166.1"/>
    <property type="molecule type" value="Genomic_DNA"/>
</dbReference>
<keyword evidence="1" id="KW-0812">Transmembrane</keyword>
<evidence type="ECO:0000313" key="2">
    <source>
        <dbReference type="EMBL" id="KKL26166.1"/>
    </source>
</evidence>
<protein>
    <submittedName>
        <fullName evidence="2">Uncharacterized protein</fullName>
    </submittedName>
</protein>
<proteinExistence type="predicted"/>
<feature type="transmembrane region" description="Helical" evidence="1">
    <location>
        <begin position="7"/>
        <end position="25"/>
    </location>
</feature>
<reference evidence="2" key="1">
    <citation type="journal article" date="2015" name="Nature">
        <title>Complex archaea that bridge the gap between prokaryotes and eukaryotes.</title>
        <authorList>
            <person name="Spang A."/>
            <person name="Saw J.H."/>
            <person name="Jorgensen S.L."/>
            <person name="Zaremba-Niedzwiedzka K."/>
            <person name="Martijn J."/>
            <person name="Lind A.E."/>
            <person name="van Eijk R."/>
            <person name="Schleper C."/>
            <person name="Guy L."/>
            <person name="Ettema T.J."/>
        </authorList>
    </citation>
    <scope>NUCLEOTIDE SEQUENCE</scope>
</reference>
<comment type="caution">
    <text evidence="2">The sequence shown here is derived from an EMBL/GenBank/DDBJ whole genome shotgun (WGS) entry which is preliminary data.</text>
</comment>